<dbReference type="Proteomes" id="UP001617213">
    <property type="component" value="Unassembled WGS sequence"/>
</dbReference>
<dbReference type="PROSITE" id="PS50850">
    <property type="entry name" value="MFS"/>
    <property type="match status" value="1"/>
</dbReference>
<evidence type="ECO:0000256" key="7">
    <source>
        <dbReference type="SAM" id="Phobius"/>
    </source>
</evidence>
<dbReference type="GeneID" id="300935439"/>
<feature type="transmembrane region" description="Helical" evidence="7">
    <location>
        <begin position="145"/>
        <end position="165"/>
    </location>
</feature>
<dbReference type="PANTHER" id="PTHR23517">
    <property type="entry name" value="RESISTANCE PROTEIN MDTM, PUTATIVE-RELATED-RELATED"/>
    <property type="match status" value="1"/>
</dbReference>
<feature type="transmembrane region" description="Helical" evidence="7">
    <location>
        <begin position="53"/>
        <end position="75"/>
    </location>
</feature>
<feature type="transmembrane region" description="Helical" evidence="7">
    <location>
        <begin position="218"/>
        <end position="239"/>
    </location>
</feature>
<dbReference type="SUPFAM" id="SSF103473">
    <property type="entry name" value="MFS general substrate transporter"/>
    <property type="match status" value="1"/>
</dbReference>
<dbReference type="EMBL" id="JBIUWZ010000028">
    <property type="protein sequence ID" value="MFJ2680092.1"/>
    <property type="molecule type" value="Genomic_DNA"/>
</dbReference>
<feature type="transmembrane region" description="Helical" evidence="7">
    <location>
        <begin position="171"/>
        <end position="189"/>
    </location>
</feature>
<feature type="transmembrane region" description="Helical" evidence="7">
    <location>
        <begin position="20"/>
        <end position="41"/>
    </location>
</feature>
<protein>
    <submittedName>
        <fullName evidence="9">MFS transporter</fullName>
    </submittedName>
</protein>
<keyword evidence="4 7" id="KW-0812">Transmembrane</keyword>
<keyword evidence="6 7" id="KW-0472">Membrane</keyword>
<reference evidence="9 10" key="1">
    <citation type="submission" date="2024-10" db="EMBL/GenBank/DDBJ databases">
        <title>The Natural Products Discovery Center: Release of the First 8490 Sequenced Strains for Exploring Actinobacteria Biosynthetic Diversity.</title>
        <authorList>
            <person name="Kalkreuter E."/>
            <person name="Kautsar S.A."/>
            <person name="Yang D."/>
            <person name="Bader C.D."/>
            <person name="Teijaro C.N."/>
            <person name="Fluegel L."/>
            <person name="Davis C.M."/>
            <person name="Simpson J.R."/>
            <person name="Lauterbach L."/>
            <person name="Steele A.D."/>
            <person name="Gui C."/>
            <person name="Meng S."/>
            <person name="Li G."/>
            <person name="Viehrig K."/>
            <person name="Ye F."/>
            <person name="Su P."/>
            <person name="Kiefer A.F."/>
            <person name="Nichols A."/>
            <person name="Cepeda A.J."/>
            <person name="Yan W."/>
            <person name="Fan B."/>
            <person name="Jiang Y."/>
            <person name="Adhikari A."/>
            <person name="Zheng C.-J."/>
            <person name="Schuster L."/>
            <person name="Cowan T.M."/>
            <person name="Smanski M.J."/>
            <person name="Chevrette M.G."/>
            <person name="De Carvalho L.P.S."/>
            <person name="Shen B."/>
        </authorList>
    </citation>
    <scope>NUCLEOTIDE SEQUENCE [LARGE SCALE GENOMIC DNA]</scope>
    <source>
        <strain evidence="9 10">NPDC087581</strain>
    </source>
</reference>
<keyword evidence="10" id="KW-1185">Reference proteome</keyword>
<dbReference type="RefSeq" id="WP_122752407.1">
    <property type="nucleotide sequence ID" value="NZ_CAXAPQ010000004.1"/>
</dbReference>
<accession>A0ABW8E2K8</accession>
<gene>
    <name evidence="9" type="ORF">ACIOWJ_18630</name>
</gene>
<dbReference type="PANTHER" id="PTHR23517:SF2">
    <property type="entry name" value="MULTIDRUG RESISTANCE PROTEIN MDTH"/>
    <property type="match status" value="1"/>
</dbReference>
<evidence type="ECO:0000256" key="6">
    <source>
        <dbReference type="ARBA" id="ARBA00023136"/>
    </source>
</evidence>
<evidence type="ECO:0000256" key="4">
    <source>
        <dbReference type="ARBA" id="ARBA00022692"/>
    </source>
</evidence>
<evidence type="ECO:0000256" key="3">
    <source>
        <dbReference type="ARBA" id="ARBA00022475"/>
    </source>
</evidence>
<evidence type="ECO:0000256" key="5">
    <source>
        <dbReference type="ARBA" id="ARBA00022989"/>
    </source>
</evidence>
<evidence type="ECO:0000313" key="9">
    <source>
        <dbReference type="EMBL" id="MFJ2680092.1"/>
    </source>
</evidence>
<evidence type="ECO:0000259" key="8">
    <source>
        <dbReference type="PROSITE" id="PS50850"/>
    </source>
</evidence>
<keyword evidence="3" id="KW-1003">Cell membrane</keyword>
<keyword evidence="5 7" id="KW-1133">Transmembrane helix</keyword>
<evidence type="ECO:0000313" key="10">
    <source>
        <dbReference type="Proteomes" id="UP001617213"/>
    </source>
</evidence>
<dbReference type="InterPro" id="IPR050171">
    <property type="entry name" value="MFS_Transporters"/>
</dbReference>
<dbReference type="InterPro" id="IPR036259">
    <property type="entry name" value="MFS_trans_sf"/>
</dbReference>
<feature type="transmembrane region" description="Helical" evidence="7">
    <location>
        <begin position="307"/>
        <end position="330"/>
    </location>
</feature>
<dbReference type="Pfam" id="PF07690">
    <property type="entry name" value="MFS_1"/>
    <property type="match status" value="1"/>
</dbReference>
<keyword evidence="2" id="KW-0813">Transport</keyword>
<organism evidence="9 10">
    <name type="scientific">Pseudomonas sivasensis</name>
    <dbReference type="NCBI Taxonomy" id="1880678"/>
    <lineage>
        <taxon>Bacteria</taxon>
        <taxon>Pseudomonadati</taxon>
        <taxon>Pseudomonadota</taxon>
        <taxon>Gammaproteobacteria</taxon>
        <taxon>Pseudomonadales</taxon>
        <taxon>Pseudomonadaceae</taxon>
        <taxon>Pseudomonas</taxon>
    </lineage>
</organism>
<feature type="transmembrane region" description="Helical" evidence="7">
    <location>
        <begin position="105"/>
        <end position="125"/>
    </location>
</feature>
<feature type="domain" description="Major facilitator superfamily (MFS) profile" evidence="8">
    <location>
        <begin position="18"/>
        <end position="395"/>
    </location>
</feature>
<feature type="transmembrane region" description="Helical" evidence="7">
    <location>
        <begin position="284"/>
        <end position="301"/>
    </location>
</feature>
<evidence type="ECO:0000256" key="2">
    <source>
        <dbReference type="ARBA" id="ARBA00022448"/>
    </source>
</evidence>
<comment type="subcellular location">
    <subcellularLocation>
        <location evidence="1">Cell membrane</location>
        <topology evidence="1">Multi-pass membrane protein</topology>
    </subcellularLocation>
</comment>
<proteinExistence type="predicted"/>
<dbReference type="InterPro" id="IPR011701">
    <property type="entry name" value="MFS"/>
</dbReference>
<feature type="transmembrane region" description="Helical" evidence="7">
    <location>
        <begin position="371"/>
        <end position="389"/>
    </location>
</feature>
<dbReference type="Gene3D" id="1.20.1250.20">
    <property type="entry name" value="MFS general substrate transporter like domains"/>
    <property type="match status" value="1"/>
</dbReference>
<dbReference type="InterPro" id="IPR020846">
    <property type="entry name" value="MFS_dom"/>
</dbReference>
<comment type="caution">
    <text evidence="9">The sequence shown here is derived from an EMBL/GenBank/DDBJ whole genome shotgun (WGS) entry which is preliminary data.</text>
</comment>
<evidence type="ECO:0000256" key="1">
    <source>
        <dbReference type="ARBA" id="ARBA00004651"/>
    </source>
</evidence>
<feature type="transmembrane region" description="Helical" evidence="7">
    <location>
        <begin position="82"/>
        <end position="99"/>
    </location>
</feature>
<name>A0ABW8E2K8_9PSED</name>
<feature type="transmembrane region" description="Helical" evidence="7">
    <location>
        <begin position="342"/>
        <end position="365"/>
    </location>
</feature>
<sequence length="399" mass="43993">MVRFNFFASRLNHYFSQVAWVLASLIFINRVSAMVKLFMALYLRQILGLPIEWVGWLLSGYGVGLLVGSLGGGLLSDHVPCAKLTLILLFGCGIVLVLLGLSTNMYVLAGLLVLGGVFDGAVRTLHQRLIMEYCDVMERPRAQALNRVAANLGMAVAGVMGGALAQIDFRWLFFVSAAVMFSGLLWFAYSILHRTVEVSCVPDDFNKTSQKPYRDRSFLWLLAASVLLGLAFEPIYSMLGNYLIDYYHLGADFIGWQFALNAGLIVVLQIPISHWTERWGARRQILTGSLLLAVGLSMLPFGSDPFYVFISTALWTLGEILFLPTLSVLVMQFAQSGKSGHYFGLFSVCWSASAVFGPALGGQIYGLFGGHSIWVVTATLAMCSMPFIYQATRFEPEPL</sequence>
<feature type="transmembrane region" description="Helical" evidence="7">
    <location>
        <begin position="254"/>
        <end position="272"/>
    </location>
</feature>